<dbReference type="InterPro" id="IPR033647">
    <property type="entry name" value="Aar2_N"/>
</dbReference>
<keyword evidence="5" id="KW-1185">Reference proteome</keyword>
<dbReference type="InterPro" id="IPR038514">
    <property type="entry name" value="AAR2_C_sf"/>
</dbReference>
<evidence type="ECO:0000259" key="2">
    <source>
        <dbReference type="Pfam" id="PF05282"/>
    </source>
</evidence>
<name>A0A9W8IIW7_9FUNG</name>
<gene>
    <name evidence="4" type="ORF">GGH94_002884</name>
</gene>
<dbReference type="InterPro" id="IPR007946">
    <property type="entry name" value="AAR2"/>
</dbReference>
<dbReference type="Pfam" id="PF05282">
    <property type="entry name" value="AAR2"/>
    <property type="match status" value="1"/>
</dbReference>
<evidence type="ECO:0000313" key="5">
    <source>
        <dbReference type="Proteomes" id="UP001140074"/>
    </source>
</evidence>
<dbReference type="PANTHER" id="PTHR12689">
    <property type="entry name" value="A1 CISTRON SPLICING FACTOR AAR2-RELATED"/>
    <property type="match status" value="1"/>
</dbReference>
<dbReference type="CDD" id="cd13778">
    <property type="entry name" value="Aar2_C"/>
    <property type="match status" value="1"/>
</dbReference>
<protein>
    <recommendedName>
        <fullName evidence="6">AAR2-domain-containing protein</fullName>
    </recommendedName>
</protein>
<feature type="domain" description="AAR2 N-terminal" evidence="3">
    <location>
        <begin position="13"/>
        <end position="133"/>
    </location>
</feature>
<comment type="similarity">
    <text evidence="1">Belongs to the AAR2 family.</text>
</comment>
<dbReference type="EMBL" id="JANBUY010000086">
    <property type="protein sequence ID" value="KAJ2864495.1"/>
    <property type="molecule type" value="Genomic_DNA"/>
</dbReference>
<evidence type="ECO:0000256" key="1">
    <source>
        <dbReference type="ARBA" id="ARBA00006281"/>
    </source>
</evidence>
<dbReference type="AlphaFoldDB" id="A0A9W8IIW7"/>
<evidence type="ECO:0000259" key="3">
    <source>
        <dbReference type="Pfam" id="PF20981"/>
    </source>
</evidence>
<dbReference type="PANTHER" id="PTHR12689:SF4">
    <property type="entry name" value="PROTEIN AAR2 HOMOLOG"/>
    <property type="match status" value="1"/>
</dbReference>
<dbReference type="GO" id="GO:0000244">
    <property type="term" value="P:spliceosomal tri-snRNP complex assembly"/>
    <property type="evidence" value="ECO:0007669"/>
    <property type="project" value="TreeGrafter"/>
</dbReference>
<organism evidence="4 5">
    <name type="scientific">Coemansia aciculifera</name>
    <dbReference type="NCBI Taxonomy" id="417176"/>
    <lineage>
        <taxon>Eukaryota</taxon>
        <taxon>Fungi</taxon>
        <taxon>Fungi incertae sedis</taxon>
        <taxon>Zoopagomycota</taxon>
        <taxon>Kickxellomycotina</taxon>
        <taxon>Kickxellomycetes</taxon>
        <taxon>Kickxellales</taxon>
        <taxon>Kickxellaceae</taxon>
        <taxon>Coemansia</taxon>
    </lineage>
</organism>
<evidence type="ECO:0008006" key="6">
    <source>
        <dbReference type="Google" id="ProtNLM"/>
    </source>
</evidence>
<dbReference type="InterPro" id="IPR038516">
    <property type="entry name" value="AAR2_N_sf"/>
</dbReference>
<dbReference type="InterPro" id="IPR033648">
    <property type="entry name" value="AAR2_C"/>
</dbReference>
<feature type="domain" description="AAR2 C-terminal" evidence="2">
    <location>
        <begin position="180"/>
        <end position="338"/>
    </location>
</feature>
<reference evidence="4" key="1">
    <citation type="submission" date="2022-07" db="EMBL/GenBank/DDBJ databases">
        <title>Phylogenomic reconstructions and comparative analyses of Kickxellomycotina fungi.</title>
        <authorList>
            <person name="Reynolds N.K."/>
            <person name="Stajich J.E."/>
            <person name="Barry K."/>
            <person name="Grigoriev I.V."/>
            <person name="Crous P."/>
            <person name="Smith M.E."/>
        </authorList>
    </citation>
    <scope>NUCLEOTIDE SEQUENCE</scope>
    <source>
        <strain evidence="4">RSA 476</strain>
    </source>
</reference>
<dbReference type="Gene3D" id="1.25.40.550">
    <property type="entry name" value="Aar2, C-terminal domain-like"/>
    <property type="match status" value="1"/>
</dbReference>
<dbReference type="Gene3D" id="2.60.34.20">
    <property type="match status" value="1"/>
</dbReference>
<dbReference type="Proteomes" id="UP001140074">
    <property type="component" value="Unassembled WGS sequence"/>
</dbReference>
<comment type="caution">
    <text evidence="4">The sequence shown here is derived from an EMBL/GenBank/DDBJ whole genome shotgun (WGS) entry which is preliminary data.</text>
</comment>
<evidence type="ECO:0000313" key="4">
    <source>
        <dbReference type="EMBL" id="KAJ2864495.1"/>
    </source>
</evidence>
<sequence>MDQYTAQALFAQGGSLVILDAPTGIEFGVDLDTWETGPLFQGLKMIPPVNGESQAGMRCGFFHDFKTSEVVVRKWREDTEQLVDSASAEDVERIRLRLRDLDSGLGAYPLDLMERWNALTCFITPAMLQRVLPAGGEFSSATGSVYEDEEMEAARRMLEQQTGTPVPSAEMAESFDRFSFPHIDVRHSVPPNADPSLVCRYGVDKSWLLQTTLAKYWNGDARALVGEFQLAFLIILVGQNFAGLEHWKRLLHLALGSIEALDLADSLFVPMLKTLDDQLNECPKEFGTSVLDQDNFLAQILTTFVLNVYESEVSGKQALEDGVQRVRDTLAARFQWVLPSGSQIQDEADVEEGEYAPQIVD</sequence>
<accession>A0A9W8IIW7</accession>
<proteinExistence type="inferred from homology"/>
<dbReference type="Pfam" id="PF20981">
    <property type="entry name" value="AAR2_1st"/>
    <property type="match status" value="1"/>
</dbReference>
<dbReference type="CDD" id="cd13777">
    <property type="entry name" value="Aar2_N"/>
    <property type="match status" value="1"/>
</dbReference>